<evidence type="ECO:0000256" key="12">
    <source>
        <dbReference type="PIRSR" id="PIRSR000114-2"/>
    </source>
</evidence>
<comment type="catalytic activity">
    <reaction evidence="10 15">
        <text>sn-glycerol 3-phosphate + NADP(+) = dihydroxyacetone phosphate + NADPH + H(+)</text>
        <dbReference type="Rhea" id="RHEA:11096"/>
        <dbReference type="ChEBI" id="CHEBI:15378"/>
        <dbReference type="ChEBI" id="CHEBI:57597"/>
        <dbReference type="ChEBI" id="CHEBI:57642"/>
        <dbReference type="ChEBI" id="CHEBI:57783"/>
        <dbReference type="ChEBI" id="CHEBI:58349"/>
        <dbReference type="EC" id="1.1.1.94"/>
    </reaction>
</comment>
<proteinExistence type="inferred from homology"/>
<dbReference type="Pfam" id="PF01210">
    <property type="entry name" value="NAD_Gly3P_dh_N"/>
    <property type="match status" value="1"/>
</dbReference>
<evidence type="ECO:0000256" key="11">
    <source>
        <dbReference type="PIRSR" id="PIRSR000114-1"/>
    </source>
</evidence>
<dbReference type="GO" id="GO:0141152">
    <property type="term" value="F:glycerol-3-phosphate dehydrogenase (NAD+) activity"/>
    <property type="evidence" value="ECO:0007669"/>
    <property type="project" value="RHEA"/>
</dbReference>
<dbReference type="UniPathway" id="UPA00940"/>
<feature type="domain" description="Glycerol-3-phosphate dehydrogenase NAD-dependent C-terminal" evidence="17">
    <location>
        <begin position="179"/>
        <end position="320"/>
    </location>
</feature>
<comment type="catalytic activity">
    <reaction evidence="10">
        <text>sn-glycerol 3-phosphate + NAD(+) = dihydroxyacetone phosphate + NADH + H(+)</text>
        <dbReference type="Rhea" id="RHEA:11092"/>
        <dbReference type="ChEBI" id="CHEBI:15378"/>
        <dbReference type="ChEBI" id="CHEBI:57540"/>
        <dbReference type="ChEBI" id="CHEBI:57597"/>
        <dbReference type="ChEBI" id="CHEBI:57642"/>
        <dbReference type="ChEBI" id="CHEBI:57945"/>
        <dbReference type="EC" id="1.1.1.94"/>
    </reaction>
</comment>
<feature type="domain" description="Glycerol-3-phosphate dehydrogenase NAD-dependent N-terminal" evidence="16">
    <location>
        <begin position="8"/>
        <end position="154"/>
    </location>
</feature>
<comment type="similarity">
    <text evidence="1 10 14">Belongs to the NAD-dependent glycerol-3-phosphate dehydrogenase family.</text>
</comment>
<keyword evidence="4 10" id="KW-0521">NADP</keyword>
<protein>
    <recommendedName>
        <fullName evidence="10">Glycerol-3-phosphate dehydrogenase [NAD(P)+]</fullName>
        <ecNumber evidence="10">1.1.1.94</ecNumber>
    </recommendedName>
    <alternativeName>
        <fullName evidence="10">NAD(P)(+)-dependent glycerol-3-phosphate dehydrogenase</fullName>
    </alternativeName>
    <alternativeName>
        <fullName evidence="10">NAD(P)H-dependent dihydroxyacetone-phosphate reductase</fullName>
    </alternativeName>
</protein>
<dbReference type="PANTHER" id="PTHR11728">
    <property type="entry name" value="GLYCEROL-3-PHOSPHATE DEHYDROGENASE"/>
    <property type="match status" value="1"/>
</dbReference>
<keyword evidence="10" id="KW-0963">Cytoplasm</keyword>
<feature type="binding site" evidence="13">
    <location>
        <begin position="12"/>
        <end position="17"/>
    </location>
    <ligand>
        <name>NAD(+)</name>
        <dbReference type="ChEBI" id="CHEBI:57540"/>
    </ligand>
</feature>
<comment type="function">
    <text evidence="10">Catalyzes the reduction of the glycolytic intermediate dihydroxyacetone phosphate (DHAP) to sn-glycerol 3-phosphate (G3P), the key precursor for phospholipid synthesis.</text>
</comment>
<dbReference type="Gene3D" id="3.40.50.720">
    <property type="entry name" value="NAD(P)-binding Rossmann-like Domain"/>
    <property type="match status" value="1"/>
</dbReference>
<sequence length="346" mass="35576">MSETQNPVAVIGAGAWGTALAQMLASDGRAVTLWAREPEVVADIGAYNRNDHFLPGIELHPNITATGDVTDLAGIDTVLAVTPAQHLGAVLGSLTTQPRDLILCSKGIERATGRLMNEVARDAAPVSAVAVLSGPTFAHEVAAGLPTAVTLACSGGEEQWDRISPDIARPAFRPYYSDDLTGTEIGGSVKNVLAIACGVVEGLGLGQNARAALIARGYAEMLRFGEALGARAETLAGLCGLGDLVLTCSSTASRNFSLGKTLGELGAQGNGERTDPTSLMQDRTTVAEGAHTAPVLAELARKHGVPMPIVSAVDEVLKGAPAPVIVEALLARPLRREVSGEEGAPA</sequence>
<dbReference type="SUPFAM" id="SSF48179">
    <property type="entry name" value="6-phosphogluconate dehydrogenase C-terminal domain-like"/>
    <property type="match status" value="1"/>
</dbReference>
<dbReference type="EMBL" id="QBKA01000002">
    <property type="protein sequence ID" value="RDC59483.1"/>
    <property type="molecule type" value="Genomic_DNA"/>
</dbReference>
<dbReference type="InterPro" id="IPR013328">
    <property type="entry name" value="6PGD_dom2"/>
</dbReference>
<evidence type="ECO:0000256" key="1">
    <source>
        <dbReference type="ARBA" id="ARBA00011009"/>
    </source>
</evidence>
<evidence type="ECO:0000256" key="6">
    <source>
        <dbReference type="ARBA" id="ARBA00023027"/>
    </source>
</evidence>
<evidence type="ECO:0000256" key="5">
    <source>
        <dbReference type="ARBA" id="ARBA00023002"/>
    </source>
</evidence>
<evidence type="ECO:0000256" key="3">
    <source>
        <dbReference type="ARBA" id="ARBA00022741"/>
    </source>
</evidence>
<feature type="binding site" evidence="10">
    <location>
        <position position="138"/>
    </location>
    <ligand>
        <name>NADPH</name>
        <dbReference type="ChEBI" id="CHEBI:57783"/>
    </ligand>
</feature>
<feature type="binding site" evidence="13">
    <location>
        <position position="254"/>
    </location>
    <ligand>
        <name>NAD(+)</name>
        <dbReference type="ChEBI" id="CHEBI:57540"/>
    </ligand>
</feature>
<dbReference type="PANTHER" id="PTHR11728:SF1">
    <property type="entry name" value="GLYCEROL-3-PHOSPHATE DEHYDROGENASE [NAD(+)] 2, CHLOROPLASTIC"/>
    <property type="match status" value="1"/>
</dbReference>
<dbReference type="GO" id="GO:0008654">
    <property type="term" value="P:phospholipid biosynthetic process"/>
    <property type="evidence" value="ECO:0007669"/>
    <property type="project" value="UniProtKB-KW"/>
</dbReference>
<evidence type="ECO:0000256" key="8">
    <source>
        <dbReference type="ARBA" id="ARBA00023209"/>
    </source>
</evidence>
<evidence type="ECO:0000256" key="2">
    <source>
        <dbReference type="ARBA" id="ARBA00022516"/>
    </source>
</evidence>
<dbReference type="SUPFAM" id="SSF51735">
    <property type="entry name" value="NAD(P)-binding Rossmann-fold domains"/>
    <property type="match status" value="1"/>
</dbReference>
<evidence type="ECO:0000256" key="9">
    <source>
        <dbReference type="ARBA" id="ARBA00023264"/>
    </source>
</evidence>
<feature type="binding site" evidence="10">
    <location>
        <position position="254"/>
    </location>
    <ligand>
        <name>sn-glycerol 3-phosphate</name>
        <dbReference type="ChEBI" id="CHEBI:57597"/>
    </ligand>
</feature>
<feature type="binding site" evidence="10">
    <location>
        <position position="106"/>
    </location>
    <ligand>
        <name>NADPH</name>
        <dbReference type="ChEBI" id="CHEBI:57783"/>
    </ligand>
</feature>
<dbReference type="PROSITE" id="PS00957">
    <property type="entry name" value="NAD_G3PDH"/>
    <property type="match status" value="1"/>
</dbReference>
<evidence type="ECO:0000256" key="14">
    <source>
        <dbReference type="RuleBase" id="RU000437"/>
    </source>
</evidence>
<dbReference type="InterPro" id="IPR011128">
    <property type="entry name" value="G3P_DH_NAD-dep_N"/>
</dbReference>
<dbReference type="GO" id="GO:0006650">
    <property type="term" value="P:glycerophospholipid metabolic process"/>
    <property type="evidence" value="ECO:0007669"/>
    <property type="project" value="UniProtKB-UniRule"/>
</dbReference>
<organism evidence="18 19">
    <name type="scientific">Alteripontixanthobacter maritimus</name>
    <dbReference type="NCBI Taxonomy" id="2161824"/>
    <lineage>
        <taxon>Bacteria</taxon>
        <taxon>Pseudomonadati</taxon>
        <taxon>Pseudomonadota</taxon>
        <taxon>Alphaproteobacteria</taxon>
        <taxon>Sphingomonadales</taxon>
        <taxon>Erythrobacteraceae</taxon>
        <taxon>Alteripontixanthobacter</taxon>
    </lineage>
</organism>
<dbReference type="Gene3D" id="1.10.1040.10">
    <property type="entry name" value="N-(1-d-carboxylethyl)-l-norvaline Dehydrogenase, domain 2"/>
    <property type="match status" value="1"/>
</dbReference>
<feature type="binding site" evidence="10">
    <location>
        <position position="243"/>
    </location>
    <ligand>
        <name>sn-glycerol 3-phosphate</name>
        <dbReference type="ChEBI" id="CHEBI:57597"/>
    </ligand>
</feature>
<comment type="caution">
    <text evidence="10">Lacks conserved residue(s) required for the propagation of feature annotation.</text>
</comment>
<dbReference type="PRINTS" id="PR00077">
    <property type="entry name" value="GPDHDRGNASE"/>
</dbReference>
<dbReference type="NCBIfam" id="NF000940">
    <property type="entry name" value="PRK00094.1-2"/>
    <property type="match status" value="1"/>
</dbReference>
<comment type="caution">
    <text evidence="18">The sequence shown here is derived from an EMBL/GenBank/DDBJ whole genome shotgun (WGS) entry which is preliminary data.</text>
</comment>
<keyword evidence="5 10" id="KW-0560">Oxidoreductase</keyword>
<dbReference type="FunFam" id="3.40.50.720:FF:000019">
    <property type="entry name" value="Glycerol-3-phosphate dehydrogenase [NAD(P)+]"/>
    <property type="match status" value="1"/>
</dbReference>
<feature type="binding site" evidence="10">
    <location>
        <position position="254"/>
    </location>
    <ligand>
        <name>NADPH</name>
        <dbReference type="ChEBI" id="CHEBI:57783"/>
    </ligand>
</feature>
<dbReference type="GO" id="GO:0046167">
    <property type="term" value="P:glycerol-3-phosphate biosynthetic process"/>
    <property type="evidence" value="ECO:0007669"/>
    <property type="project" value="UniProtKB-UniRule"/>
</dbReference>
<feature type="binding site" evidence="12">
    <location>
        <position position="106"/>
    </location>
    <ligand>
        <name>substrate</name>
    </ligand>
</feature>
<feature type="binding site" evidence="13">
    <location>
        <position position="138"/>
    </location>
    <ligand>
        <name>NAD(+)</name>
        <dbReference type="ChEBI" id="CHEBI:57540"/>
    </ligand>
</feature>
<evidence type="ECO:0000256" key="7">
    <source>
        <dbReference type="ARBA" id="ARBA00023098"/>
    </source>
</evidence>
<keyword evidence="6 10" id="KW-0520">NAD</keyword>
<evidence type="ECO:0000259" key="16">
    <source>
        <dbReference type="Pfam" id="PF01210"/>
    </source>
</evidence>
<feature type="binding site" evidence="10">
    <location>
        <position position="134"/>
    </location>
    <ligand>
        <name>sn-glycerol 3-phosphate</name>
        <dbReference type="ChEBI" id="CHEBI:57597"/>
    </ligand>
</feature>
<gene>
    <name evidence="10 18" type="primary">gpsA</name>
    <name evidence="18" type="ORF">HME9302_00673</name>
</gene>
<keyword evidence="9 10" id="KW-1208">Phospholipid metabolism</keyword>
<comment type="subcellular location">
    <subcellularLocation>
        <location evidence="10">Cytoplasm</location>
    </subcellularLocation>
</comment>
<dbReference type="GO" id="GO:0141153">
    <property type="term" value="F:glycerol-3-phosphate dehydrogenase (NADP+) activity"/>
    <property type="evidence" value="ECO:0007669"/>
    <property type="project" value="RHEA"/>
</dbReference>
<dbReference type="GO" id="GO:0046168">
    <property type="term" value="P:glycerol-3-phosphate catabolic process"/>
    <property type="evidence" value="ECO:0007669"/>
    <property type="project" value="InterPro"/>
</dbReference>
<dbReference type="Proteomes" id="UP000253727">
    <property type="component" value="Unassembled WGS sequence"/>
</dbReference>
<reference evidence="18 19" key="1">
    <citation type="submission" date="2018-04" db="EMBL/GenBank/DDBJ databases">
        <title>Altererythrobacter sp. HME9302 genome sequencing and assembly.</title>
        <authorList>
            <person name="Kang H."/>
            <person name="Kim H."/>
            <person name="Joh K."/>
        </authorList>
    </citation>
    <scope>NUCLEOTIDE SEQUENCE [LARGE SCALE GENOMIC DNA]</scope>
    <source>
        <strain evidence="18 19">HME9302</strain>
    </source>
</reference>
<keyword evidence="2 10" id="KW-0444">Lipid biosynthesis</keyword>
<feature type="binding site" evidence="10">
    <location>
        <position position="286"/>
    </location>
    <ligand>
        <name>NADPH</name>
        <dbReference type="ChEBI" id="CHEBI:57783"/>
    </ligand>
</feature>
<dbReference type="NCBIfam" id="NF000942">
    <property type="entry name" value="PRK00094.1-4"/>
    <property type="match status" value="1"/>
</dbReference>
<dbReference type="GO" id="GO:0005829">
    <property type="term" value="C:cytosol"/>
    <property type="evidence" value="ECO:0007669"/>
    <property type="project" value="TreeGrafter"/>
</dbReference>
<dbReference type="OrthoDB" id="9812273at2"/>
<dbReference type="EC" id="1.1.1.94" evidence="10"/>
<dbReference type="GO" id="GO:0051287">
    <property type="term" value="F:NAD binding"/>
    <property type="evidence" value="ECO:0007669"/>
    <property type="project" value="InterPro"/>
</dbReference>
<dbReference type="GO" id="GO:0005975">
    <property type="term" value="P:carbohydrate metabolic process"/>
    <property type="evidence" value="ECO:0007669"/>
    <property type="project" value="InterPro"/>
</dbReference>
<dbReference type="InterPro" id="IPR006109">
    <property type="entry name" value="G3P_DH_NAD-dep_C"/>
</dbReference>
<dbReference type="Pfam" id="PF07479">
    <property type="entry name" value="NAD_Gly3P_dh_C"/>
    <property type="match status" value="1"/>
</dbReference>
<keyword evidence="7 10" id="KW-0443">Lipid metabolism</keyword>
<keyword evidence="3 10" id="KW-0547">Nucleotide-binding</keyword>
<feature type="binding site" evidence="10">
    <location>
        <position position="16"/>
    </location>
    <ligand>
        <name>NADPH</name>
        <dbReference type="ChEBI" id="CHEBI:57783"/>
    </ligand>
</feature>
<feature type="binding site" evidence="10">
    <location>
        <position position="106"/>
    </location>
    <ligand>
        <name>sn-glycerol 3-phosphate</name>
        <dbReference type="ChEBI" id="CHEBI:57597"/>
    </ligand>
</feature>
<dbReference type="HAMAP" id="MF_00394">
    <property type="entry name" value="NAD_Glyc3P_dehydrog"/>
    <property type="match status" value="1"/>
</dbReference>
<keyword evidence="19" id="KW-1185">Reference proteome</keyword>
<accession>A0A369Q3L6</accession>
<feature type="binding site" evidence="10">
    <location>
        <position position="136"/>
    </location>
    <ligand>
        <name>sn-glycerol 3-phosphate</name>
        <dbReference type="ChEBI" id="CHEBI:57597"/>
    </ligand>
</feature>
<evidence type="ECO:0000259" key="17">
    <source>
        <dbReference type="Pfam" id="PF07479"/>
    </source>
</evidence>
<evidence type="ECO:0000313" key="18">
    <source>
        <dbReference type="EMBL" id="RDC59483.1"/>
    </source>
</evidence>
<evidence type="ECO:0000256" key="15">
    <source>
        <dbReference type="RuleBase" id="RU000439"/>
    </source>
</evidence>
<feature type="binding site" evidence="10">
    <location>
        <position position="288"/>
    </location>
    <ligand>
        <name>NADPH</name>
        <dbReference type="ChEBI" id="CHEBI:57783"/>
    </ligand>
</feature>
<keyword evidence="8 10" id="KW-0594">Phospholipid biosynthesis</keyword>
<feature type="binding site" evidence="10">
    <location>
        <position position="36"/>
    </location>
    <ligand>
        <name>NADPH</name>
        <dbReference type="ChEBI" id="CHEBI:57783"/>
    </ligand>
</feature>
<evidence type="ECO:0000256" key="10">
    <source>
        <dbReference type="HAMAP-Rule" id="MF_00394"/>
    </source>
</evidence>
<evidence type="ECO:0000313" key="19">
    <source>
        <dbReference type="Proteomes" id="UP000253727"/>
    </source>
</evidence>
<dbReference type="PIRSF" id="PIRSF000114">
    <property type="entry name" value="Glycerol-3-P_dh"/>
    <property type="match status" value="1"/>
</dbReference>
<dbReference type="InterPro" id="IPR008927">
    <property type="entry name" value="6-PGluconate_DH-like_C_sf"/>
</dbReference>
<dbReference type="InterPro" id="IPR036291">
    <property type="entry name" value="NAD(P)-bd_dom_sf"/>
</dbReference>
<feature type="binding site" evidence="10">
    <location>
        <position position="190"/>
    </location>
    <ligand>
        <name>sn-glycerol 3-phosphate</name>
        <dbReference type="ChEBI" id="CHEBI:57597"/>
    </ligand>
</feature>
<evidence type="ECO:0000256" key="13">
    <source>
        <dbReference type="PIRSR" id="PIRSR000114-3"/>
    </source>
</evidence>
<feature type="active site" description="Proton acceptor" evidence="10 11">
    <location>
        <position position="190"/>
    </location>
</feature>
<feature type="binding site" evidence="12">
    <location>
        <begin position="254"/>
        <end position="255"/>
    </location>
    <ligand>
        <name>substrate</name>
    </ligand>
</feature>
<evidence type="ECO:0000256" key="4">
    <source>
        <dbReference type="ARBA" id="ARBA00022857"/>
    </source>
</evidence>
<feature type="binding site" evidence="10">
    <location>
        <position position="255"/>
    </location>
    <ligand>
        <name>sn-glycerol 3-phosphate</name>
        <dbReference type="ChEBI" id="CHEBI:57597"/>
    </ligand>
</feature>
<comment type="pathway">
    <text evidence="10">Membrane lipid metabolism; glycerophospholipid metabolism.</text>
</comment>
<name>A0A369Q3L6_9SPHN</name>
<dbReference type="AlphaFoldDB" id="A0A369Q3L6"/>
<dbReference type="RefSeq" id="WP_115365832.1">
    <property type="nucleotide sequence ID" value="NZ_QBKA01000002.1"/>
</dbReference>
<feature type="binding site" evidence="10">
    <location>
        <position position="253"/>
    </location>
    <ligand>
        <name>sn-glycerol 3-phosphate</name>
        <dbReference type="ChEBI" id="CHEBI:57597"/>
    </ligand>
</feature>
<dbReference type="InterPro" id="IPR006168">
    <property type="entry name" value="G3P_DH_NAD-dep"/>
</dbReference>